<accession>A0A2U2N374</accession>
<dbReference type="Pfam" id="PF10975">
    <property type="entry name" value="DUF2802"/>
    <property type="match status" value="1"/>
</dbReference>
<organism evidence="3 4">
    <name type="scientific">Sediminicurvatus halobius</name>
    <dbReference type="NCBI Taxonomy" id="2182432"/>
    <lineage>
        <taxon>Bacteria</taxon>
        <taxon>Pseudomonadati</taxon>
        <taxon>Pseudomonadota</taxon>
        <taxon>Gammaproteobacteria</taxon>
        <taxon>Chromatiales</taxon>
        <taxon>Ectothiorhodospiraceae</taxon>
        <taxon>Sediminicurvatus</taxon>
    </lineage>
</organism>
<feature type="coiled-coil region" evidence="1">
    <location>
        <begin position="66"/>
        <end position="93"/>
    </location>
</feature>
<gene>
    <name evidence="3" type="ORF">DEM34_07270</name>
</gene>
<evidence type="ECO:0000313" key="3">
    <source>
        <dbReference type="EMBL" id="PWG63671.1"/>
    </source>
</evidence>
<dbReference type="RefSeq" id="WP_109677744.1">
    <property type="nucleotide sequence ID" value="NZ_CP086615.1"/>
</dbReference>
<dbReference type="EMBL" id="QFFI01000009">
    <property type="protein sequence ID" value="PWG63671.1"/>
    <property type="molecule type" value="Genomic_DNA"/>
</dbReference>
<evidence type="ECO:0000313" key="4">
    <source>
        <dbReference type="Proteomes" id="UP000245474"/>
    </source>
</evidence>
<evidence type="ECO:0000256" key="2">
    <source>
        <dbReference type="SAM" id="Phobius"/>
    </source>
</evidence>
<keyword evidence="2" id="KW-0812">Transmembrane</keyword>
<sequence length="141" mass="15216">MTGRSWTITLEPMPLLPLIAVIIAAFALAIAAVALVANRRLAGELARIEAQSRDTAEQFRGLTAGTVGQSRNLARLQQDLERLRERLDQVASQEGGGAAFEQAIRMARKGHPAGEIMETCGLSQMEADLVVLLHQESRAEG</sequence>
<keyword evidence="2" id="KW-1133">Transmembrane helix</keyword>
<evidence type="ECO:0008006" key="5">
    <source>
        <dbReference type="Google" id="ProtNLM"/>
    </source>
</evidence>
<comment type="caution">
    <text evidence="3">The sequence shown here is derived from an EMBL/GenBank/DDBJ whole genome shotgun (WGS) entry which is preliminary data.</text>
</comment>
<keyword evidence="1" id="KW-0175">Coiled coil</keyword>
<dbReference type="InterPro" id="IPR021244">
    <property type="entry name" value="DUF2802"/>
</dbReference>
<name>A0A2U2N374_9GAMM</name>
<evidence type="ECO:0000256" key="1">
    <source>
        <dbReference type="SAM" id="Coils"/>
    </source>
</evidence>
<keyword evidence="2" id="KW-0472">Membrane</keyword>
<keyword evidence="4" id="KW-1185">Reference proteome</keyword>
<feature type="transmembrane region" description="Helical" evidence="2">
    <location>
        <begin position="15"/>
        <end position="37"/>
    </location>
</feature>
<dbReference type="AlphaFoldDB" id="A0A2U2N374"/>
<dbReference type="Proteomes" id="UP000245474">
    <property type="component" value="Unassembled WGS sequence"/>
</dbReference>
<reference evidence="3 4" key="1">
    <citation type="submission" date="2018-05" db="EMBL/GenBank/DDBJ databases">
        <title>Spiribacter halobius sp. nov., a moderately halophilic bacterium isolated from marine solar saltern.</title>
        <authorList>
            <person name="Zheng W.-S."/>
            <person name="Lu D.-C."/>
            <person name="Du Z.-J."/>
        </authorList>
    </citation>
    <scope>NUCLEOTIDE SEQUENCE [LARGE SCALE GENOMIC DNA]</scope>
    <source>
        <strain evidence="3 4">E85</strain>
    </source>
</reference>
<dbReference type="OrthoDB" id="5796651at2"/>
<proteinExistence type="predicted"/>
<protein>
    <recommendedName>
        <fullName evidence="5">DUF2802 domain-containing protein</fullName>
    </recommendedName>
</protein>